<dbReference type="PANTHER" id="PTHR19846:SF0">
    <property type="entry name" value="PRE-MRNA PROCESSING FACTOR 4"/>
    <property type="match status" value="1"/>
</dbReference>
<dbReference type="EMBL" id="SRLO01000461">
    <property type="protein sequence ID" value="TNN55251.1"/>
    <property type="molecule type" value="Genomic_DNA"/>
</dbReference>
<comment type="caution">
    <text evidence="4">The sequence shown here is derived from an EMBL/GenBank/DDBJ whole genome shotgun (WGS) entry which is preliminary data.</text>
</comment>
<evidence type="ECO:0000256" key="1">
    <source>
        <dbReference type="ARBA" id="ARBA00022574"/>
    </source>
</evidence>
<dbReference type="PROSITE" id="PS50294">
    <property type="entry name" value="WD_REPEATS_REGION"/>
    <property type="match status" value="2"/>
</dbReference>
<dbReference type="Gene3D" id="2.130.10.10">
    <property type="entry name" value="YVTN repeat-like/Quinoprotein amine dehydrogenase"/>
    <property type="match status" value="1"/>
</dbReference>
<keyword evidence="4" id="KW-0282">Flagellum</keyword>
<dbReference type="GO" id="GO:0000398">
    <property type="term" value="P:mRNA splicing, via spliceosome"/>
    <property type="evidence" value="ECO:0007669"/>
    <property type="project" value="TreeGrafter"/>
</dbReference>
<evidence type="ECO:0000256" key="2">
    <source>
        <dbReference type="ARBA" id="ARBA00022737"/>
    </source>
</evidence>
<keyword evidence="5" id="KW-1185">Reference proteome</keyword>
<dbReference type="Proteomes" id="UP000314294">
    <property type="component" value="Unassembled WGS sequence"/>
</dbReference>
<dbReference type="SUPFAM" id="SSF50978">
    <property type="entry name" value="WD40 repeat-like"/>
    <property type="match status" value="1"/>
</dbReference>
<dbReference type="GO" id="GO:0046540">
    <property type="term" value="C:U4/U6 x U5 tri-snRNP complex"/>
    <property type="evidence" value="ECO:0007669"/>
    <property type="project" value="TreeGrafter"/>
</dbReference>
<feature type="repeat" description="WD" evidence="3">
    <location>
        <begin position="86"/>
        <end position="117"/>
    </location>
</feature>
<dbReference type="AlphaFoldDB" id="A0A4Z2GPN3"/>
<protein>
    <submittedName>
        <fullName evidence="4">Cilia-and flagella-associated protein 52</fullName>
    </submittedName>
</protein>
<dbReference type="SMART" id="SM00320">
    <property type="entry name" value="WD40"/>
    <property type="match status" value="3"/>
</dbReference>
<dbReference type="Pfam" id="PF00400">
    <property type="entry name" value="WD40"/>
    <property type="match status" value="3"/>
</dbReference>
<dbReference type="PRINTS" id="PR00320">
    <property type="entry name" value="GPROTEINBRPT"/>
</dbReference>
<keyword evidence="4" id="KW-0969">Cilium</keyword>
<keyword evidence="2" id="KW-0677">Repeat</keyword>
<accession>A0A4Z2GPN3</accession>
<keyword evidence="4" id="KW-0966">Cell projection</keyword>
<gene>
    <name evidence="4" type="primary">CFAP52_0</name>
    <name evidence="4" type="ORF">EYF80_034517</name>
</gene>
<dbReference type="GO" id="GO:0017070">
    <property type="term" value="F:U6 snRNA binding"/>
    <property type="evidence" value="ECO:0007669"/>
    <property type="project" value="TreeGrafter"/>
</dbReference>
<feature type="repeat" description="WD" evidence="3">
    <location>
        <begin position="44"/>
        <end position="85"/>
    </location>
</feature>
<dbReference type="InterPro" id="IPR020472">
    <property type="entry name" value="WD40_PAC1"/>
</dbReference>
<dbReference type="FunFam" id="2.130.10.10:FF:000207">
    <property type="entry name" value="Cilia- and flagella-associated protein 52"/>
    <property type="match status" value="1"/>
</dbReference>
<dbReference type="InterPro" id="IPR001680">
    <property type="entry name" value="WD40_rpt"/>
</dbReference>
<reference evidence="4 5" key="1">
    <citation type="submission" date="2019-03" db="EMBL/GenBank/DDBJ databases">
        <title>First draft genome of Liparis tanakae, snailfish: a comprehensive survey of snailfish specific genes.</title>
        <authorList>
            <person name="Kim W."/>
            <person name="Song I."/>
            <person name="Jeong J.-H."/>
            <person name="Kim D."/>
            <person name="Kim S."/>
            <person name="Ryu S."/>
            <person name="Song J.Y."/>
            <person name="Lee S.K."/>
        </authorList>
    </citation>
    <scope>NUCLEOTIDE SEQUENCE [LARGE SCALE GENOMIC DNA]</scope>
    <source>
        <tissue evidence="4">Muscle</tissue>
    </source>
</reference>
<evidence type="ECO:0000313" key="5">
    <source>
        <dbReference type="Proteomes" id="UP000314294"/>
    </source>
</evidence>
<evidence type="ECO:0000313" key="4">
    <source>
        <dbReference type="EMBL" id="TNN55251.1"/>
    </source>
</evidence>
<name>A0A4Z2GPN3_9TELE</name>
<organism evidence="4 5">
    <name type="scientific">Liparis tanakae</name>
    <name type="common">Tanaka's snailfish</name>
    <dbReference type="NCBI Taxonomy" id="230148"/>
    <lineage>
        <taxon>Eukaryota</taxon>
        <taxon>Metazoa</taxon>
        <taxon>Chordata</taxon>
        <taxon>Craniata</taxon>
        <taxon>Vertebrata</taxon>
        <taxon>Euteleostomi</taxon>
        <taxon>Actinopterygii</taxon>
        <taxon>Neopterygii</taxon>
        <taxon>Teleostei</taxon>
        <taxon>Neoteleostei</taxon>
        <taxon>Acanthomorphata</taxon>
        <taxon>Eupercaria</taxon>
        <taxon>Perciformes</taxon>
        <taxon>Cottioidei</taxon>
        <taxon>Cottales</taxon>
        <taxon>Liparidae</taxon>
        <taxon>Liparis</taxon>
    </lineage>
</organism>
<proteinExistence type="predicted"/>
<sequence>MVIANTMFRAVCYHPEEYQLITSGTDRKVAYWDVFDGAVIRELEGSQSGSINGMNISQDGQHFVTGGDDKLVKVWDYMKGEVTHVGIAHSGSITSIKICSNNRILLSTSADGAILRWRFPHPLSP</sequence>
<evidence type="ECO:0000256" key="3">
    <source>
        <dbReference type="PROSITE-ProRule" id="PRU00221"/>
    </source>
</evidence>
<dbReference type="GO" id="GO:0030621">
    <property type="term" value="F:U4 snRNA binding"/>
    <property type="evidence" value="ECO:0007669"/>
    <property type="project" value="TreeGrafter"/>
</dbReference>
<dbReference type="InterPro" id="IPR015943">
    <property type="entry name" value="WD40/YVTN_repeat-like_dom_sf"/>
</dbReference>
<keyword evidence="1 3" id="KW-0853">WD repeat</keyword>
<dbReference type="PANTHER" id="PTHR19846">
    <property type="entry name" value="WD40 REPEAT PROTEIN"/>
    <property type="match status" value="1"/>
</dbReference>
<feature type="repeat" description="WD" evidence="3">
    <location>
        <begin position="10"/>
        <end position="42"/>
    </location>
</feature>
<dbReference type="PROSITE" id="PS50082">
    <property type="entry name" value="WD_REPEATS_2"/>
    <property type="match status" value="3"/>
</dbReference>
<dbReference type="InterPro" id="IPR036322">
    <property type="entry name" value="WD40_repeat_dom_sf"/>
</dbReference>
<dbReference type="OrthoDB" id="6252103at2759"/>